<keyword evidence="1" id="KW-0472">Membrane</keyword>
<keyword evidence="1" id="KW-0812">Transmembrane</keyword>
<dbReference type="Proteomes" id="UP001243846">
    <property type="component" value="Unassembled WGS sequence"/>
</dbReference>
<protein>
    <recommendedName>
        <fullName evidence="4">CTP synthetase</fullName>
    </recommendedName>
</protein>
<organism evidence="2 3">
    <name type="scientific">Paracoccus cavernae</name>
    <dbReference type="NCBI Taxonomy" id="1571207"/>
    <lineage>
        <taxon>Bacteria</taxon>
        <taxon>Pseudomonadati</taxon>
        <taxon>Pseudomonadota</taxon>
        <taxon>Alphaproteobacteria</taxon>
        <taxon>Rhodobacterales</taxon>
        <taxon>Paracoccaceae</taxon>
        <taxon>Paracoccus</taxon>
    </lineage>
</organism>
<evidence type="ECO:0008006" key="4">
    <source>
        <dbReference type="Google" id="ProtNLM"/>
    </source>
</evidence>
<comment type="caution">
    <text evidence="2">The sequence shown here is derived from an EMBL/GenBank/DDBJ whole genome shotgun (WGS) entry which is preliminary data.</text>
</comment>
<dbReference type="RefSeq" id="WP_377686614.1">
    <property type="nucleotide sequence ID" value="NZ_JBHMDZ010000017.1"/>
</dbReference>
<evidence type="ECO:0000256" key="1">
    <source>
        <dbReference type="SAM" id="Phobius"/>
    </source>
</evidence>
<sequence length="71" mass="7508">MPLPQFLLMLVAVIIAAAVTVWVALSAGVPPLALGLIALIAVAALHLALRDKGDDGHAKHAHRKHHHGKHH</sequence>
<keyword evidence="3" id="KW-1185">Reference proteome</keyword>
<proteinExistence type="predicted"/>
<gene>
    <name evidence="2" type="ORF">QWZ10_08620</name>
</gene>
<reference evidence="3" key="1">
    <citation type="journal article" date="2019" name="Int. J. Syst. Evol. Microbiol.">
        <title>The Global Catalogue of Microorganisms (GCM) 10K type strain sequencing project: providing services to taxonomists for standard genome sequencing and annotation.</title>
        <authorList>
            <consortium name="The Broad Institute Genomics Platform"/>
            <consortium name="The Broad Institute Genome Sequencing Center for Infectious Disease"/>
            <person name="Wu L."/>
            <person name="Ma J."/>
        </authorList>
    </citation>
    <scope>NUCLEOTIDE SEQUENCE [LARGE SCALE GENOMIC DNA]</scope>
    <source>
        <strain evidence="3">CECT 8482</strain>
    </source>
</reference>
<evidence type="ECO:0000313" key="2">
    <source>
        <dbReference type="EMBL" id="MDN3711874.1"/>
    </source>
</evidence>
<name>A0ABT8D514_9RHOB</name>
<evidence type="ECO:0000313" key="3">
    <source>
        <dbReference type="Proteomes" id="UP001243846"/>
    </source>
</evidence>
<keyword evidence="1" id="KW-1133">Transmembrane helix</keyword>
<feature type="transmembrane region" description="Helical" evidence="1">
    <location>
        <begin position="31"/>
        <end position="49"/>
    </location>
</feature>
<accession>A0ABT8D514</accession>
<dbReference type="EMBL" id="JAUFRC010000001">
    <property type="protein sequence ID" value="MDN3711874.1"/>
    <property type="molecule type" value="Genomic_DNA"/>
</dbReference>
<feature type="transmembrane region" description="Helical" evidence="1">
    <location>
        <begin position="7"/>
        <end position="25"/>
    </location>
</feature>